<reference evidence="6" key="1">
    <citation type="submission" date="2023-08" db="EMBL/GenBank/DDBJ databases">
        <authorList>
            <person name="Messyasz A."/>
            <person name="Mannisto M.K."/>
            <person name="Kerkhof L.J."/>
            <person name="Haggblom M."/>
        </authorList>
    </citation>
    <scope>NUCLEOTIDE SEQUENCE</scope>
    <source>
        <strain evidence="6">M8UP39</strain>
    </source>
</reference>
<dbReference type="InterPro" id="IPR015943">
    <property type="entry name" value="WD40/YVTN_repeat-like_dom_sf"/>
</dbReference>
<evidence type="ECO:0000256" key="4">
    <source>
        <dbReference type="SAM" id="Phobius"/>
    </source>
</evidence>
<dbReference type="SUPFAM" id="SSF63829">
    <property type="entry name" value="Calcium-dependent phosphotriesterase"/>
    <property type="match status" value="2"/>
</dbReference>
<evidence type="ECO:0000256" key="3">
    <source>
        <dbReference type="SAM" id="MobiDB-lite"/>
    </source>
</evidence>
<dbReference type="KEGG" id="tgi:RBB81_11270"/>
<dbReference type="GO" id="GO:0052621">
    <property type="term" value="F:diguanylate cyclase activity"/>
    <property type="evidence" value="ECO:0007669"/>
    <property type="project" value="UniProtKB-EC"/>
</dbReference>
<dbReference type="PANTHER" id="PTHR45138:SF9">
    <property type="entry name" value="DIGUANYLATE CYCLASE DGCM-RELATED"/>
    <property type="match status" value="1"/>
</dbReference>
<dbReference type="AlphaFoldDB" id="A0AAU7Z6V9"/>
<dbReference type="InterPro" id="IPR050469">
    <property type="entry name" value="Diguanylate_Cyclase"/>
</dbReference>
<dbReference type="GO" id="GO:0005886">
    <property type="term" value="C:plasma membrane"/>
    <property type="evidence" value="ECO:0007669"/>
    <property type="project" value="TreeGrafter"/>
</dbReference>
<dbReference type="SUPFAM" id="SSF55073">
    <property type="entry name" value="Nucleotide cyclase"/>
    <property type="match status" value="1"/>
</dbReference>
<dbReference type="RefSeq" id="WP_353073769.1">
    <property type="nucleotide sequence ID" value="NZ_CP132938.1"/>
</dbReference>
<evidence type="ECO:0000256" key="2">
    <source>
        <dbReference type="ARBA" id="ARBA00034247"/>
    </source>
</evidence>
<dbReference type="PROSITE" id="PS50887">
    <property type="entry name" value="GGDEF"/>
    <property type="match status" value="1"/>
</dbReference>
<dbReference type="InterPro" id="IPR043128">
    <property type="entry name" value="Rev_trsase/Diguanyl_cyclase"/>
</dbReference>
<dbReference type="CDD" id="cd01949">
    <property type="entry name" value="GGDEF"/>
    <property type="match status" value="1"/>
</dbReference>
<reference evidence="6" key="2">
    <citation type="journal article" date="2024" name="Environ. Microbiol.">
        <title>Genome analysis and description of Tunturibacter gen. nov. expands the diversity of Terriglobia in tundra soils.</title>
        <authorList>
            <person name="Messyasz A."/>
            <person name="Mannisto M.K."/>
            <person name="Kerkhof L.J."/>
            <person name="Haggblom M.M."/>
        </authorList>
    </citation>
    <scope>NUCLEOTIDE SEQUENCE</scope>
    <source>
        <strain evidence="6">M8UP39</strain>
    </source>
</reference>
<comment type="catalytic activity">
    <reaction evidence="2">
        <text>2 GTP = 3',3'-c-di-GMP + 2 diphosphate</text>
        <dbReference type="Rhea" id="RHEA:24898"/>
        <dbReference type="ChEBI" id="CHEBI:33019"/>
        <dbReference type="ChEBI" id="CHEBI:37565"/>
        <dbReference type="ChEBI" id="CHEBI:58805"/>
        <dbReference type="EC" id="2.7.7.65"/>
    </reaction>
</comment>
<dbReference type="InterPro" id="IPR011123">
    <property type="entry name" value="Y_Y_Y"/>
</dbReference>
<dbReference type="NCBIfam" id="TIGR00254">
    <property type="entry name" value="GGDEF"/>
    <property type="match status" value="1"/>
</dbReference>
<dbReference type="Gene3D" id="3.30.70.270">
    <property type="match status" value="1"/>
</dbReference>
<feature type="region of interest" description="Disordered" evidence="3">
    <location>
        <begin position="979"/>
        <end position="1012"/>
    </location>
</feature>
<proteinExistence type="predicted"/>
<evidence type="ECO:0000256" key="1">
    <source>
        <dbReference type="ARBA" id="ARBA00012528"/>
    </source>
</evidence>
<keyword evidence="6" id="KW-0808">Transferase</keyword>
<dbReference type="InterPro" id="IPR000160">
    <property type="entry name" value="GGDEF_dom"/>
</dbReference>
<protein>
    <recommendedName>
        <fullName evidence="1">diguanylate cyclase</fullName>
        <ecNumber evidence="1">2.7.7.65</ecNumber>
    </recommendedName>
</protein>
<keyword evidence="6" id="KW-0548">Nucleotidyltransferase</keyword>
<gene>
    <name evidence="6" type="ORF">RBB81_11270</name>
</gene>
<dbReference type="GO" id="GO:1902201">
    <property type="term" value="P:negative regulation of bacterial-type flagellum-dependent cell motility"/>
    <property type="evidence" value="ECO:0007669"/>
    <property type="project" value="TreeGrafter"/>
</dbReference>
<name>A0AAU7Z6V9_9BACT</name>
<accession>A0AAU7Z6V9</accession>
<organism evidence="6">
    <name type="scientific">Tunturiibacter gelidiferens</name>
    <dbReference type="NCBI Taxonomy" id="3069689"/>
    <lineage>
        <taxon>Bacteria</taxon>
        <taxon>Pseudomonadati</taxon>
        <taxon>Acidobacteriota</taxon>
        <taxon>Terriglobia</taxon>
        <taxon>Terriglobales</taxon>
        <taxon>Acidobacteriaceae</taxon>
        <taxon>Tunturiibacter</taxon>
    </lineage>
</organism>
<dbReference type="FunFam" id="3.30.70.270:FF:000001">
    <property type="entry name" value="Diguanylate cyclase domain protein"/>
    <property type="match status" value="1"/>
</dbReference>
<dbReference type="Pfam" id="PF07495">
    <property type="entry name" value="Y_Y_Y"/>
    <property type="match status" value="1"/>
</dbReference>
<dbReference type="InterPro" id="IPR029787">
    <property type="entry name" value="Nucleotide_cyclase"/>
</dbReference>
<keyword evidence="4" id="KW-0472">Membrane</keyword>
<dbReference type="Gene3D" id="2.60.40.10">
    <property type="entry name" value="Immunoglobulins"/>
    <property type="match status" value="1"/>
</dbReference>
<evidence type="ECO:0000259" key="5">
    <source>
        <dbReference type="PROSITE" id="PS50887"/>
    </source>
</evidence>
<dbReference type="GO" id="GO:0043709">
    <property type="term" value="P:cell adhesion involved in single-species biofilm formation"/>
    <property type="evidence" value="ECO:0007669"/>
    <property type="project" value="TreeGrafter"/>
</dbReference>
<evidence type="ECO:0000313" key="6">
    <source>
        <dbReference type="EMBL" id="XCB24477.1"/>
    </source>
</evidence>
<dbReference type="EC" id="2.7.7.65" evidence="1"/>
<feature type="compositionally biased region" description="Basic and acidic residues" evidence="3">
    <location>
        <begin position="999"/>
        <end position="1012"/>
    </location>
</feature>
<keyword evidence="4" id="KW-1133">Transmembrane helix</keyword>
<dbReference type="SMART" id="SM00267">
    <property type="entry name" value="GGDEF"/>
    <property type="match status" value="1"/>
</dbReference>
<keyword evidence="4" id="KW-0812">Transmembrane</keyword>
<dbReference type="Pfam" id="PF00990">
    <property type="entry name" value="GGDEF"/>
    <property type="match status" value="1"/>
</dbReference>
<dbReference type="Gene3D" id="2.130.10.10">
    <property type="entry name" value="YVTN repeat-like/Quinoprotein amine dehydrogenase"/>
    <property type="match status" value="4"/>
</dbReference>
<dbReference type="PANTHER" id="PTHR45138">
    <property type="entry name" value="REGULATORY COMPONENTS OF SENSORY TRANSDUCTION SYSTEM"/>
    <property type="match status" value="1"/>
</dbReference>
<sequence>MPRPNTPAFPFTFPLPSIIAILLAITLHLNAQQFTFQRFDQDEGLKNHDVFKLIQDKTGYLWAATENGLFRYDGAEFHRFGAADGILESLVIDVYQDDSGRIWVATNDHLYYLSGSRFEAIPFTPGAQFTPGQHLTSIDSRHILFLNKGALMLAQPAGTPQHWIVTPYFNPQQIATHPALSQLHNVFADRDGTLWLGCAQQLCHINGSQIEILGAQQGVSAEPWRVIFRDRQNALWIRDSQHIRALTPGSSAFIDRSIAPDTLGTFSGSGILTIAEDRNGCVLTQTASGIARWSGDRWQFFDRANGLDFPDISTIFSDQNGSLWFSSRGHGLRRWLGYDDVENWTVSQGLSNDIVWTIFRDRQRHIWFGDESQVSQLDEAQNHILPSKALPPAPFEKTDGITQSPDGSLWIVNIYGQLLHSNPATRRFTQIAKLPTIARLFTDSSHRIWLLSREGLYVIKDPVSDPHPEKVDNALTATDAFANATEAANGTLWFISDHHLYRLSRNQFNEPDQWTEITLDKSLIQGQMRGIAAAADGTLWIGGGLPSLLHLRIDSNQGHLVASFASPEIVSTDVQFVRFDRRGWLWVGTDLGVNVFNGTVWKLLTQRDGLISNDTNEGAFLADADGSVWVGVNGGAIHLLHPEHLFSNVPLKVMIESATLGTRPLNLAANKDVWRWRDAPLDVAFTSLNYDRQGSTLFRYRLLGLEPAWNQTASHHLHYAAMPPGSFRFEVEAIDPDQQRHSAIVSFAVSIRPPWWRTRTFYLCLAVFSFLCSLLFWHLRERRLIKRQLLLEKLVAQRTSELEAEKRELLTTREALHHQATHDALTGLWNRSAILDILQRELDHARRDGTQLAVVLADIDYFKKINDTLGHLAGDLILRDAAHRMAQNIRPSDFIGRYGGEEFLIVLPGLPEGDPPARLSQIQHAISQTPFFYLAESIHVTSSFGAAWINLETISVEDMIRHSDEALYAAKASGRNRIVFHPSPHSQALSTRQPKRPVTTRDRHDDDNISQT</sequence>
<dbReference type="EMBL" id="CP132938">
    <property type="protein sequence ID" value="XCB24477.1"/>
    <property type="molecule type" value="Genomic_DNA"/>
</dbReference>
<feature type="domain" description="GGDEF" evidence="5">
    <location>
        <begin position="850"/>
        <end position="983"/>
    </location>
</feature>
<feature type="transmembrane region" description="Helical" evidence="4">
    <location>
        <begin position="760"/>
        <end position="779"/>
    </location>
</feature>
<dbReference type="InterPro" id="IPR013783">
    <property type="entry name" value="Ig-like_fold"/>
</dbReference>